<dbReference type="EMBL" id="CAFBMK010000298">
    <property type="protein sequence ID" value="CAB4946811.1"/>
    <property type="molecule type" value="Genomic_DNA"/>
</dbReference>
<name>A0A6J7JVC5_9ZZZZ</name>
<accession>A0A6J7JVC5</accession>
<proteinExistence type="predicted"/>
<gene>
    <name evidence="1" type="ORF">UFOPK3564_03272</name>
</gene>
<reference evidence="1" key="1">
    <citation type="submission" date="2020-05" db="EMBL/GenBank/DDBJ databases">
        <authorList>
            <person name="Chiriac C."/>
            <person name="Salcher M."/>
            <person name="Ghai R."/>
            <person name="Kavagutti S V."/>
        </authorList>
    </citation>
    <scope>NUCLEOTIDE SEQUENCE</scope>
</reference>
<dbReference type="AlphaFoldDB" id="A0A6J7JVC5"/>
<evidence type="ECO:0000313" key="1">
    <source>
        <dbReference type="EMBL" id="CAB4946811.1"/>
    </source>
</evidence>
<sequence length="107" mass="11407">MAFPVVTPKAAARPIRMPCLKPSVTKLSAWSDSARLITKTPPVLAVAWTPMARLAESAPLRPPAVSKSWPATRRITPPLIEAISNRLVATAVVFVVAPAMKSLSPTL</sequence>
<protein>
    <submittedName>
        <fullName evidence="1">Unannotated protein</fullName>
    </submittedName>
</protein>
<organism evidence="1">
    <name type="scientific">freshwater metagenome</name>
    <dbReference type="NCBI Taxonomy" id="449393"/>
    <lineage>
        <taxon>unclassified sequences</taxon>
        <taxon>metagenomes</taxon>
        <taxon>ecological metagenomes</taxon>
    </lineage>
</organism>